<feature type="non-terminal residue" evidence="10">
    <location>
        <position position="331"/>
    </location>
</feature>
<dbReference type="Proteomes" id="UP000767238">
    <property type="component" value="Unassembled WGS sequence"/>
</dbReference>
<feature type="signal peptide" evidence="9">
    <location>
        <begin position="1"/>
        <end position="18"/>
    </location>
</feature>
<dbReference type="Pfam" id="PF01226">
    <property type="entry name" value="Form_Nir_trans"/>
    <property type="match status" value="1"/>
</dbReference>
<evidence type="ECO:0000256" key="7">
    <source>
        <dbReference type="SAM" id="MobiDB-lite"/>
    </source>
</evidence>
<keyword evidence="4 8" id="KW-1133">Transmembrane helix</keyword>
<dbReference type="InterPro" id="IPR023271">
    <property type="entry name" value="Aquaporin-like"/>
</dbReference>
<proteinExistence type="inferred from homology"/>
<protein>
    <submittedName>
        <fullName evidence="10">Formate/nitrite transporter</fullName>
    </submittedName>
</protein>
<feature type="transmembrane region" description="Helical" evidence="8">
    <location>
        <begin position="78"/>
        <end position="96"/>
    </location>
</feature>
<feature type="chain" id="PRO_5040172299" evidence="9">
    <location>
        <begin position="19"/>
        <end position="331"/>
    </location>
</feature>
<evidence type="ECO:0000256" key="3">
    <source>
        <dbReference type="ARBA" id="ARBA00022692"/>
    </source>
</evidence>
<keyword evidence="2" id="KW-0813">Transport</keyword>
<dbReference type="PANTHER" id="PTHR30520:SF6">
    <property type="entry name" value="FORMATE_NITRATE FAMILY TRANSPORTER (EUROFUNG)"/>
    <property type="match status" value="1"/>
</dbReference>
<feature type="transmembrane region" description="Helical" evidence="8">
    <location>
        <begin position="177"/>
        <end position="198"/>
    </location>
</feature>
<gene>
    <name evidence="10" type="ORF">KCV03_g273</name>
</gene>
<feature type="region of interest" description="Disordered" evidence="7">
    <location>
        <begin position="281"/>
        <end position="331"/>
    </location>
</feature>
<evidence type="ECO:0000256" key="5">
    <source>
        <dbReference type="ARBA" id="ARBA00023136"/>
    </source>
</evidence>
<feature type="transmembrane region" description="Helical" evidence="8">
    <location>
        <begin position="249"/>
        <end position="272"/>
    </location>
</feature>
<dbReference type="AlphaFoldDB" id="A0A9P8GRB4"/>
<feature type="transmembrane region" description="Helical" evidence="8">
    <location>
        <begin position="126"/>
        <end position="148"/>
    </location>
</feature>
<keyword evidence="9" id="KW-0732">Signal</keyword>
<comment type="similarity">
    <text evidence="6">Belongs to the FNT transporter (TC 1.A.16) family.</text>
</comment>
<evidence type="ECO:0000256" key="4">
    <source>
        <dbReference type="ARBA" id="ARBA00022989"/>
    </source>
</evidence>
<organism evidence="10 11">
    <name type="scientific">Aureobasidium melanogenum</name>
    <name type="common">Aureobasidium pullulans var. melanogenum</name>
    <dbReference type="NCBI Taxonomy" id="46634"/>
    <lineage>
        <taxon>Eukaryota</taxon>
        <taxon>Fungi</taxon>
        <taxon>Dikarya</taxon>
        <taxon>Ascomycota</taxon>
        <taxon>Pezizomycotina</taxon>
        <taxon>Dothideomycetes</taxon>
        <taxon>Dothideomycetidae</taxon>
        <taxon>Dothideales</taxon>
        <taxon>Saccotheciaceae</taxon>
        <taxon>Aureobasidium</taxon>
    </lineage>
</organism>
<dbReference type="PANTHER" id="PTHR30520">
    <property type="entry name" value="FORMATE TRANSPORTER-RELATED"/>
    <property type="match status" value="1"/>
</dbReference>
<dbReference type="EMBL" id="JAHFYH010000001">
    <property type="protein sequence ID" value="KAH0237783.1"/>
    <property type="molecule type" value="Genomic_DNA"/>
</dbReference>
<sequence length="331" mass="35907">MIHFYCHLLLVSAGRVNGFSPQEIAGLTSRAGIAKSHLTWGELIVKSFLGGVFISLGGLVDLIVLAGSPGLRASNPGLATLIAGFTFPLGFVLITLTNMELCTSNMFVMPFAALQRKVSILDMLKNLVVSYIANLCGCLFVAGFLGWWSDVLDTDTMSSYAVTQAQNRVDVQWSVNLLRGVGCNFFVAMAFFLSIGAVEFVSKVYTIWIPVWAFVIAGYQHSIANYFLIPIGMFYGTNFGVGKFIYQSIIPVTIGNLIGGILLASLPFWYLYGREEQKAPTVQTGQPVAEDEKVKKRSSRSPDSDDETVIGGQGSSTSGLRYDRTGMVQAA</sequence>
<keyword evidence="3 8" id="KW-0812">Transmembrane</keyword>
<comment type="subcellular location">
    <subcellularLocation>
        <location evidence="1">Membrane</location>
        <topology evidence="1">Multi-pass membrane protein</topology>
    </subcellularLocation>
</comment>
<dbReference type="GO" id="GO:0005886">
    <property type="term" value="C:plasma membrane"/>
    <property type="evidence" value="ECO:0007669"/>
    <property type="project" value="TreeGrafter"/>
</dbReference>
<dbReference type="FunFam" id="1.20.1080.10:FF:000011">
    <property type="entry name" value="Formate family transporter"/>
    <property type="match status" value="1"/>
</dbReference>
<evidence type="ECO:0000313" key="11">
    <source>
        <dbReference type="Proteomes" id="UP000767238"/>
    </source>
</evidence>
<evidence type="ECO:0000256" key="8">
    <source>
        <dbReference type="SAM" id="Phobius"/>
    </source>
</evidence>
<name>A0A9P8GRB4_AURME</name>
<accession>A0A9P8GRB4</accession>
<reference evidence="10" key="2">
    <citation type="submission" date="2021-08" db="EMBL/GenBank/DDBJ databases">
        <authorList>
            <person name="Gostincar C."/>
            <person name="Sun X."/>
            <person name="Song Z."/>
            <person name="Gunde-Cimerman N."/>
        </authorList>
    </citation>
    <scope>NUCLEOTIDE SEQUENCE</scope>
    <source>
        <strain evidence="10">EXF-8016</strain>
    </source>
</reference>
<evidence type="ECO:0000313" key="10">
    <source>
        <dbReference type="EMBL" id="KAH0237783.1"/>
    </source>
</evidence>
<evidence type="ECO:0000256" key="1">
    <source>
        <dbReference type="ARBA" id="ARBA00004141"/>
    </source>
</evidence>
<feature type="transmembrane region" description="Helical" evidence="8">
    <location>
        <begin position="205"/>
        <end position="229"/>
    </location>
</feature>
<evidence type="ECO:0000256" key="2">
    <source>
        <dbReference type="ARBA" id="ARBA00022448"/>
    </source>
</evidence>
<feature type="transmembrane region" description="Helical" evidence="8">
    <location>
        <begin position="43"/>
        <end position="66"/>
    </location>
</feature>
<reference evidence="10" key="1">
    <citation type="journal article" date="2021" name="J Fungi (Basel)">
        <title>Virulence traits and population genomics of the black yeast Aureobasidium melanogenum.</title>
        <authorList>
            <person name="Cernosa A."/>
            <person name="Sun X."/>
            <person name="Gostincar C."/>
            <person name="Fang C."/>
            <person name="Gunde-Cimerman N."/>
            <person name="Song Z."/>
        </authorList>
    </citation>
    <scope>NUCLEOTIDE SEQUENCE</scope>
    <source>
        <strain evidence="10">EXF-8016</strain>
    </source>
</reference>
<dbReference type="InterPro" id="IPR000292">
    <property type="entry name" value="For/NO2_transpt"/>
</dbReference>
<dbReference type="GO" id="GO:0015513">
    <property type="term" value="F:high-affinity secondary active nitrite transmembrane transporter activity"/>
    <property type="evidence" value="ECO:0007669"/>
    <property type="project" value="TreeGrafter"/>
</dbReference>
<dbReference type="Gene3D" id="1.20.1080.10">
    <property type="entry name" value="Glycerol uptake facilitator protein"/>
    <property type="match status" value="1"/>
</dbReference>
<dbReference type="GO" id="GO:0015707">
    <property type="term" value="P:nitrite transport"/>
    <property type="evidence" value="ECO:0007669"/>
    <property type="project" value="TreeGrafter"/>
</dbReference>
<evidence type="ECO:0000256" key="6">
    <source>
        <dbReference type="ARBA" id="ARBA00049660"/>
    </source>
</evidence>
<comment type="caution">
    <text evidence="10">The sequence shown here is derived from an EMBL/GenBank/DDBJ whole genome shotgun (WGS) entry which is preliminary data.</text>
</comment>
<keyword evidence="5 8" id="KW-0472">Membrane</keyword>
<evidence type="ECO:0000256" key="9">
    <source>
        <dbReference type="SAM" id="SignalP"/>
    </source>
</evidence>